<name>A0ACB9M7G4_9MYRT</name>
<evidence type="ECO:0000313" key="1">
    <source>
        <dbReference type="EMBL" id="KAI4320095.1"/>
    </source>
</evidence>
<dbReference type="EMBL" id="CM042889">
    <property type="protein sequence ID" value="KAI4320095.1"/>
    <property type="molecule type" value="Genomic_DNA"/>
</dbReference>
<keyword evidence="2" id="KW-1185">Reference proteome</keyword>
<protein>
    <submittedName>
        <fullName evidence="1">Uncharacterized protein</fullName>
    </submittedName>
</protein>
<organism evidence="1 2">
    <name type="scientific">Melastoma candidum</name>
    <dbReference type="NCBI Taxonomy" id="119954"/>
    <lineage>
        <taxon>Eukaryota</taxon>
        <taxon>Viridiplantae</taxon>
        <taxon>Streptophyta</taxon>
        <taxon>Embryophyta</taxon>
        <taxon>Tracheophyta</taxon>
        <taxon>Spermatophyta</taxon>
        <taxon>Magnoliopsida</taxon>
        <taxon>eudicotyledons</taxon>
        <taxon>Gunneridae</taxon>
        <taxon>Pentapetalae</taxon>
        <taxon>rosids</taxon>
        <taxon>malvids</taxon>
        <taxon>Myrtales</taxon>
        <taxon>Melastomataceae</taxon>
        <taxon>Melastomatoideae</taxon>
        <taxon>Melastomateae</taxon>
        <taxon>Melastoma</taxon>
    </lineage>
</organism>
<reference evidence="2" key="1">
    <citation type="journal article" date="2023" name="Front. Plant Sci.">
        <title>Chromosomal-level genome assembly of Melastoma candidum provides insights into trichome evolution.</title>
        <authorList>
            <person name="Zhong Y."/>
            <person name="Wu W."/>
            <person name="Sun C."/>
            <person name="Zou P."/>
            <person name="Liu Y."/>
            <person name="Dai S."/>
            <person name="Zhou R."/>
        </authorList>
    </citation>
    <scope>NUCLEOTIDE SEQUENCE [LARGE SCALE GENOMIC DNA]</scope>
</reference>
<evidence type="ECO:0000313" key="2">
    <source>
        <dbReference type="Proteomes" id="UP001057402"/>
    </source>
</evidence>
<proteinExistence type="predicted"/>
<accession>A0ACB9M7G4</accession>
<dbReference type="Proteomes" id="UP001057402">
    <property type="component" value="Chromosome 10"/>
</dbReference>
<gene>
    <name evidence="1" type="ORF">MLD38_033609</name>
</gene>
<comment type="caution">
    <text evidence="1">The sequence shown here is derived from an EMBL/GenBank/DDBJ whole genome shotgun (WGS) entry which is preliminary data.</text>
</comment>
<sequence length="176" mass="19310">MDRQVLFVPAVAILVFFGLYPSCDAATYTVGDTSGWDISTDLDTWPQGKTFYVGDVLVFQYSSSDNLEELSKEYYDNCTTTRPLQSYSNGNTSIPLTRPGPWYFASGNRLYCLGGMKLQVNAESSSQAGSPAEAPTQPSTKSDNPFNPASDAQWLQLPRPLCLLLPLLVTRFGLNA</sequence>